<reference evidence="4" key="1">
    <citation type="submission" date="2020-01" db="EMBL/GenBank/DDBJ databases">
        <authorList>
            <person name="Mishra B."/>
        </authorList>
    </citation>
    <scope>NUCLEOTIDE SEQUENCE [LARGE SCALE GENOMIC DNA]</scope>
</reference>
<evidence type="ECO:0000256" key="2">
    <source>
        <dbReference type="ARBA" id="ARBA00022472"/>
    </source>
</evidence>
<dbReference type="GO" id="GO:0006353">
    <property type="term" value="P:DNA-templated transcription termination"/>
    <property type="evidence" value="ECO:0007669"/>
    <property type="project" value="UniProtKB-KW"/>
</dbReference>
<keyword evidence="2" id="KW-0806">Transcription termination</keyword>
<protein>
    <submittedName>
        <fullName evidence="4">Uncharacterized protein</fullName>
    </submittedName>
</protein>
<dbReference type="Proteomes" id="UP000467841">
    <property type="component" value="Unassembled WGS sequence"/>
</dbReference>
<keyword evidence="3" id="KW-0809">Transit peptide</keyword>
<dbReference type="AlphaFoldDB" id="A0A6D2IXI2"/>
<keyword evidence="2" id="KW-0804">Transcription</keyword>
<gene>
    <name evidence="4" type="ORF">MERR_LOCUS17073</name>
</gene>
<name>A0A6D2IXI2_9BRAS</name>
<dbReference type="OrthoDB" id="637682at2759"/>
<organism evidence="4 5">
    <name type="scientific">Microthlaspi erraticum</name>
    <dbReference type="NCBI Taxonomy" id="1685480"/>
    <lineage>
        <taxon>Eukaryota</taxon>
        <taxon>Viridiplantae</taxon>
        <taxon>Streptophyta</taxon>
        <taxon>Embryophyta</taxon>
        <taxon>Tracheophyta</taxon>
        <taxon>Spermatophyta</taxon>
        <taxon>Magnoliopsida</taxon>
        <taxon>eudicotyledons</taxon>
        <taxon>Gunneridae</taxon>
        <taxon>Pentapetalae</taxon>
        <taxon>rosids</taxon>
        <taxon>malvids</taxon>
        <taxon>Brassicales</taxon>
        <taxon>Brassicaceae</taxon>
        <taxon>Coluteocarpeae</taxon>
        <taxon>Microthlaspi</taxon>
    </lineage>
</organism>
<dbReference type="EMBL" id="CACVBM020001085">
    <property type="protein sequence ID" value="CAA7029838.1"/>
    <property type="molecule type" value="Genomic_DNA"/>
</dbReference>
<dbReference type="Pfam" id="PF02536">
    <property type="entry name" value="mTERF"/>
    <property type="match status" value="1"/>
</dbReference>
<evidence type="ECO:0000256" key="3">
    <source>
        <dbReference type="ARBA" id="ARBA00022946"/>
    </source>
</evidence>
<dbReference type="GO" id="GO:0005737">
    <property type="term" value="C:cytoplasm"/>
    <property type="evidence" value="ECO:0007669"/>
    <property type="project" value="UniProtKB-ARBA"/>
</dbReference>
<dbReference type="GO" id="GO:0003676">
    <property type="term" value="F:nucleic acid binding"/>
    <property type="evidence" value="ECO:0007669"/>
    <property type="project" value="InterPro"/>
</dbReference>
<dbReference type="PANTHER" id="PTHR13068:SF161">
    <property type="entry name" value="F19K23.4 PROTEIN-RELATED"/>
    <property type="match status" value="1"/>
</dbReference>
<dbReference type="FunFam" id="1.25.70.10:FF:000039">
    <property type="entry name" value="F8K4.20 protein"/>
    <property type="match status" value="1"/>
</dbReference>
<comment type="caution">
    <text evidence="4">The sequence shown here is derived from an EMBL/GenBank/DDBJ whole genome shotgun (WGS) entry which is preliminary data.</text>
</comment>
<accession>A0A6D2IXI2</accession>
<keyword evidence="5" id="KW-1185">Reference proteome</keyword>
<evidence type="ECO:0000313" key="5">
    <source>
        <dbReference type="Proteomes" id="UP000467841"/>
    </source>
</evidence>
<dbReference type="Gene3D" id="1.25.70.10">
    <property type="entry name" value="Transcription termination factor 3, mitochondrial"/>
    <property type="match status" value="1"/>
</dbReference>
<sequence>MCSLILHGRRSIALQKWFSLRFEVNLLQNDSAFSVSFSSASAGDVSSLQDSRKGQNFTVSYLVDSLGLASKLAESISKKVTFENKANPDSVLNLLRSHGFKDSQISDIVTDYPLLLIEDAEKSLAPKLQFLQSRGASSSELTEIVTKVPKILGKREGRSISVYYDFVKDVVEADKSSGEYEKSCHLWPEGMRANKIRNVLALRDLGMPQKLLFPLLISESQPICGREHFDASLKKVVEMGFDPTTGKFVQALKVFYRLSDRTIEEKVSIICERLSFSVGDVWEIFKKCPVFLALSEQKMESSIETYLGLGFSEDEFKTMLKRCPSCLNLSAETVKKKTEFLVKQMNWPLKSVALFPHALGFSMEKRIVPRCNVVKGLRGNRGSKLPSMEYVLKVGDEAFLNKYVMRHGDKELVAELLAIFTRDHAS</sequence>
<evidence type="ECO:0000313" key="4">
    <source>
        <dbReference type="EMBL" id="CAA7029838.1"/>
    </source>
</evidence>
<keyword evidence="2" id="KW-0805">Transcription regulation</keyword>
<evidence type="ECO:0000256" key="1">
    <source>
        <dbReference type="ARBA" id="ARBA00007692"/>
    </source>
</evidence>
<proteinExistence type="inferred from homology"/>
<dbReference type="InterPro" id="IPR003690">
    <property type="entry name" value="MTERF"/>
</dbReference>
<dbReference type="InterPro" id="IPR038538">
    <property type="entry name" value="MTERF_sf"/>
</dbReference>
<dbReference type="PANTHER" id="PTHR13068">
    <property type="entry name" value="CGI-12 PROTEIN-RELATED"/>
    <property type="match status" value="1"/>
</dbReference>
<dbReference type="SMART" id="SM00733">
    <property type="entry name" value="Mterf"/>
    <property type="match status" value="6"/>
</dbReference>
<comment type="similarity">
    <text evidence="1">Belongs to the mTERF family.</text>
</comment>